<dbReference type="EMBL" id="LJCR01003012">
    <property type="protein sequence ID" value="KPV48029.1"/>
    <property type="molecule type" value="Genomic_DNA"/>
</dbReference>
<evidence type="ECO:0000256" key="1">
    <source>
        <dbReference type="SAM" id="MobiDB-lite"/>
    </source>
</evidence>
<protein>
    <submittedName>
        <fullName evidence="3">Uncharacterized protein</fullName>
    </submittedName>
</protein>
<reference evidence="3 4" key="1">
    <citation type="submission" date="2015-09" db="EMBL/GenBank/DDBJ databases">
        <title>Draft genome sequence of Kouleothrix aurantiaca JCM 19913.</title>
        <authorList>
            <person name="Hemp J."/>
        </authorList>
    </citation>
    <scope>NUCLEOTIDE SEQUENCE [LARGE SCALE GENOMIC DNA]</scope>
    <source>
        <strain evidence="3 4">COM-B</strain>
    </source>
</reference>
<feature type="transmembrane region" description="Helical" evidence="2">
    <location>
        <begin position="12"/>
        <end position="32"/>
    </location>
</feature>
<feature type="non-terminal residue" evidence="3">
    <location>
        <position position="118"/>
    </location>
</feature>
<keyword evidence="2" id="KW-0472">Membrane</keyword>
<organism evidence="3 4">
    <name type="scientific">Kouleothrix aurantiaca</name>
    <dbReference type="NCBI Taxonomy" id="186479"/>
    <lineage>
        <taxon>Bacteria</taxon>
        <taxon>Bacillati</taxon>
        <taxon>Chloroflexota</taxon>
        <taxon>Chloroflexia</taxon>
        <taxon>Chloroflexales</taxon>
        <taxon>Roseiflexineae</taxon>
        <taxon>Roseiflexaceae</taxon>
        <taxon>Kouleothrix</taxon>
    </lineage>
</organism>
<evidence type="ECO:0000313" key="4">
    <source>
        <dbReference type="Proteomes" id="UP000050509"/>
    </source>
</evidence>
<comment type="caution">
    <text evidence="3">The sequence shown here is derived from an EMBL/GenBank/DDBJ whole genome shotgun (WGS) entry which is preliminary data.</text>
</comment>
<evidence type="ECO:0000313" key="3">
    <source>
        <dbReference type="EMBL" id="KPV48029.1"/>
    </source>
</evidence>
<keyword evidence="4" id="KW-1185">Reference proteome</keyword>
<feature type="compositionally biased region" description="Polar residues" evidence="1">
    <location>
        <begin position="95"/>
        <end position="107"/>
    </location>
</feature>
<evidence type="ECO:0000256" key="2">
    <source>
        <dbReference type="SAM" id="Phobius"/>
    </source>
</evidence>
<name>A0A0N8PQT6_9CHLR</name>
<proteinExistence type="predicted"/>
<keyword evidence="2" id="KW-1133">Transmembrane helix</keyword>
<feature type="region of interest" description="Disordered" evidence="1">
    <location>
        <begin position="95"/>
        <end position="118"/>
    </location>
</feature>
<gene>
    <name evidence="3" type="ORF">SE17_40275</name>
</gene>
<dbReference type="AlphaFoldDB" id="A0A0N8PQT6"/>
<dbReference type="Proteomes" id="UP000050509">
    <property type="component" value="Unassembled WGS sequence"/>
</dbReference>
<keyword evidence="2" id="KW-0812">Transmembrane</keyword>
<sequence length="118" mass="12771">MRPDTNWFNPIVWLMMLAVALVCGLVVIGQAFETHILLIDDYALRVSADYSADPLVVRVAQIAPVSSDVISDTVRDLVAEQAQAPLLGMLLTEPTETPSQVAKTPTLSLARRPTATPT</sequence>
<accession>A0A0N8PQT6</accession>